<dbReference type="OrthoDB" id="9809296at2"/>
<evidence type="ECO:0000313" key="7">
    <source>
        <dbReference type="Proteomes" id="UP000032266"/>
    </source>
</evidence>
<dbReference type="KEGG" id="gsn:YC6258_02322"/>
<dbReference type="EMBL" id="CP007142">
    <property type="protein sequence ID" value="AJQ94360.1"/>
    <property type="molecule type" value="Genomic_DNA"/>
</dbReference>
<reference evidence="6 7" key="1">
    <citation type="submission" date="2014-01" db="EMBL/GenBank/DDBJ databases">
        <title>Full genme sequencing of cellulolytic bacterium Gynuella sunshinyii YC6258T gen. nov., sp. nov.</title>
        <authorList>
            <person name="Khan H."/>
            <person name="Chung E.J."/>
            <person name="Chung Y.R."/>
        </authorList>
    </citation>
    <scope>NUCLEOTIDE SEQUENCE [LARGE SCALE GENOMIC DNA]</scope>
    <source>
        <strain evidence="6 7">YC6258</strain>
    </source>
</reference>
<proteinExistence type="inferred from homology"/>
<dbReference type="CDD" id="cd00002">
    <property type="entry name" value="YbaK_deacylase"/>
    <property type="match status" value="1"/>
</dbReference>
<dbReference type="NCBIfam" id="TIGR00011">
    <property type="entry name" value="YbaK_EbsC"/>
    <property type="match status" value="1"/>
</dbReference>
<dbReference type="InterPro" id="IPR036754">
    <property type="entry name" value="YbaK/aa-tRNA-synt-asso_dom_sf"/>
</dbReference>
<dbReference type="AlphaFoldDB" id="A0A0C5V4F8"/>
<name>A0A0C5V4F8_9GAMM</name>
<keyword evidence="7" id="KW-1185">Reference proteome</keyword>
<dbReference type="GO" id="GO:0002161">
    <property type="term" value="F:aminoacyl-tRNA deacylase activity"/>
    <property type="evidence" value="ECO:0007669"/>
    <property type="project" value="InterPro"/>
</dbReference>
<dbReference type="SUPFAM" id="SSF55826">
    <property type="entry name" value="YbaK/ProRS associated domain"/>
    <property type="match status" value="1"/>
</dbReference>
<evidence type="ECO:0000259" key="5">
    <source>
        <dbReference type="Pfam" id="PF04073"/>
    </source>
</evidence>
<dbReference type="HOGENOM" id="CLU_094875_1_1_6"/>
<dbReference type="RefSeq" id="WP_044616898.1">
    <property type="nucleotide sequence ID" value="NZ_CP007142.1"/>
</dbReference>
<evidence type="ECO:0000313" key="6">
    <source>
        <dbReference type="EMBL" id="AJQ94360.1"/>
    </source>
</evidence>
<evidence type="ECO:0000256" key="4">
    <source>
        <dbReference type="PIRNR" id="PIRNR006181"/>
    </source>
</evidence>
<dbReference type="PIRSF" id="PIRSF006181">
    <property type="entry name" value="EbsC_YbaK"/>
    <property type="match status" value="1"/>
</dbReference>
<dbReference type="GO" id="GO:0006412">
    <property type="term" value="P:translation"/>
    <property type="evidence" value="ECO:0007669"/>
    <property type="project" value="UniProtKB-KW"/>
</dbReference>
<organism evidence="6 7">
    <name type="scientific">Gynuella sunshinyii YC6258</name>
    <dbReference type="NCBI Taxonomy" id="1445510"/>
    <lineage>
        <taxon>Bacteria</taxon>
        <taxon>Pseudomonadati</taxon>
        <taxon>Pseudomonadota</taxon>
        <taxon>Gammaproteobacteria</taxon>
        <taxon>Oceanospirillales</taxon>
        <taxon>Saccharospirillaceae</taxon>
        <taxon>Gynuella</taxon>
    </lineage>
</organism>
<dbReference type="PANTHER" id="PTHR30411:SF0">
    <property type="entry name" value="CYS-TRNA(PRO)_CYS-TRNA(CYS) DEACYLASE YBAK"/>
    <property type="match status" value="1"/>
</dbReference>
<keyword evidence="3 4" id="KW-0456">Lyase</keyword>
<feature type="domain" description="YbaK/aminoacyl-tRNA synthetase-associated" evidence="5">
    <location>
        <begin position="32"/>
        <end position="147"/>
    </location>
</feature>
<evidence type="ECO:0000256" key="1">
    <source>
        <dbReference type="ARBA" id="ARBA00009798"/>
    </source>
</evidence>
<dbReference type="Gene3D" id="3.90.960.10">
    <property type="entry name" value="YbaK/aminoacyl-tRNA synthetase-associated domain"/>
    <property type="match status" value="1"/>
</dbReference>
<dbReference type="InterPro" id="IPR004369">
    <property type="entry name" value="Prolyl-tRNA_editing_YbaK/EbsC"/>
</dbReference>
<evidence type="ECO:0000256" key="3">
    <source>
        <dbReference type="ARBA" id="ARBA00023239"/>
    </source>
</evidence>
<accession>A0A0C5V4F8</accession>
<protein>
    <recommendedName>
        <fullName evidence="4">Cys-tRNA(Pro)/Cys-tRNA(Cys) deacylase</fullName>
        <ecNumber evidence="4">4.2.-.-</ecNumber>
    </recommendedName>
</protein>
<dbReference type="InterPro" id="IPR007214">
    <property type="entry name" value="YbaK/aa-tRNA-synth-assoc-dom"/>
</dbReference>
<dbReference type="PANTHER" id="PTHR30411">
    <property type="entry name" value="CYTOPLASMIC PROTEIN"/>
    <property type="match status" value="1"/>
</dbReference>
<dbReference type="PATRIC" id="fig|1445510.3.peg.2278"/>
<dbReference type="EC" id="4.2.-.-" evidence="4"/>
<dbReference type="GO" id="GO:0016829">
    <property type="term" value="F:lyase activity"/>
    <property type="evidence" value="ECO:0007669"/>
    <property type="project" value="UniProtKB-KW"/>
</dbReference>
<comment type="similarity">
    <text evidence="1 4">Belongs to the prolyl-tRNA editing family. YbaK/EbsC subfamily.</text>
</comment>
<dbReference type="STRING" id="1445510.YC6258_02322"/>
<keyword evidence="2 4" id="KW-0648">Protein biosynthesis</keyword>
<dbReference type="Pfam" id="PF04073">
    <property type="entry name" value="tRNA_edit"/>
    <property type="match status" value="1"/>
</dbReference>
<dbReference type="Proteomes" id="UP000032266">
    <property type="component" value="Chromosome"/>
</dbReference>
<evidence type="ECO:0000256" key="2">
    <source>
        <dbReference type="ARBA" id="ARBA00022917"/>
    </source>
</evidence>
<sequence length="157" mass="17064">MTPAIQLLKKQKIPFQIHEYEVEMSGPGYGNAVAAYLGRPEEQLFKTLIITPDSQHSRLAMAIVPVAFSLNLKAAAKTLGWKKAQMSDHQKAQKATGYVVGGISPLGQKQRLPAVIDQSCSALTTMFFSAGKRGLQIEMAPEDLIKLINAQLADIQG</sequence>
<gene>
    <name evidence="6" type="ORF">YC6258_02322</name>
</gene>